<keyword evidence="1" id="KW-0472">Membrane</keyword>
<dbReference type="EMBL" id="BONE01000037">
    <property type="protein sequence ID" value="GIF74994.1"/>
    <property type="molecule type" value="Genomic_DNA"/>
</dbReference>
<feature type="transmembrane region" description="Helical" evidence="1">
    <location>
        <begin position="26"/>
        <end position="46"/>
    </location>
</feature>
<keyword evidence="3" id="KW-1185">Reference proteome</keyword>
<evidence type="ECO:0000313" key="3">
    <source>
        <dbReference type="Proteomes" id="UP000604117"/>
    </source>
</evidence>
<evidence type="ECO:0000313" key="2">
    <source>
        <dbReference type="EMBL" id="GIF74994.1"/>
    </source>
</evidence>
<dbReference type="RefSeq" id="WP_203715876.1">
    <property type="nucleotide sequence ID" value="NZ_BONE01000037.1"/>
</dbReference>
<feature type="transmembrane region" description="Helical" evidence="1">
    <location>
        <begin position="52"/>
        <end position="72"/>
    </location>
</feature>
<dbReference type="Proteomes" id="UP000604117">
    <property type="component" value="Unassembled WGS sequence"/>
</dbReference>
<protein>
    <submittedName>
        <fullName evidence="2">Uncharacterized protein</fullName>
    </submittedName>
</protein>
<organism evidence="2 3">
    <name type="scientific">Asanoa siamensis</name>
    <dbReference type="NCBI Taxonomy" id="926357"/>
    <lineage>
        <taxon>Bacteria</taxon>
        <taxon>Bacillati</taxon>
        <taxon>Actinomycetota</taxon>
        <taxon>Actinomycetes</taxon>
        <taxon>Micromonosporales</taxon>
        <taxon>Micromonosporaceae</taxon>
        <taxon>Asanoa</taxon>
    </lineage>
</organism>
<feature type="transmembrane region" description="Helical" evidence="1">
    <location>
        <begin position="93"/>
        <end position="114"/>
    </location>
</feature>
<keyword evidence="1" id="KW-0812">Transmembrane</keyword>
<comment type="caution">
    <text evidence="2">The sequence shown here is derived from an EMBL/GenBank/DDBJ whole genome shotgun (WGS) entry which is preliminary data.</text>
</comment>
<gene>
    <name evidence="2" type="ORF">Asi02nite_45120</name>
</gene>
<name>A0ABQ4CUN2_9ACTN</name>
<keyword evidence="1" id="KW-1133">Transmembrane helix</keyword>
<sequence length="115" mass="12737">MTRTLPIERSPEEGVRHRRAQWCAKWMRVSFFVALLPFGLAWWMAATNLANPALPAVAALAVLANLTSAVIIRMARRVAPTRFPVRWRGKAGNVGGFGTHLLLTFMSALILKLAI</sequence>
<evidence type="ECO:0000256" key="1">
    <source>
        <dbReference type="SAM" id="Phobius"/>
    </source>
</evidence>
<proteinExistence type="predicted"/>
<reference evidence="2 3" key="1">
    <citation type="submission" date="2021-01" db="EMBL/GenBank/DDBJ databases">
        <title>Whole genome shotgun sequence of Asanoa siamensis NBRC 107932.</title>
        <authorList>
            <person name="Komaki H."/>
            <person name="Tamura T."/>
        </authorList>
    </citation>
    <scope>NUCLEOTIDE SEQUENCE [LARGE SCALE GENOMIC DNA]</scope>
    <source>
        <strain evidence="2 3">NBRC 107932</strain>
    </source>
</reference>
<accession>A0ABQ4CUN2</accession>